<reference evidence="1" key="1">
    <citation type="submission" date="2021-01" db="EMBL/GenBank/DDBJ databases">
        <authorList>
            <person name="Corre E."/>
            <person name="Pelletier E."/>
            <person name="Niang G."/>
            <person name="Scheremetjew M."/>
            <person name="Finn R."/>
            <person name="Kale V."/>
            <person name="Holt S."/>
            <person name="Cochrane G."/>
            <person name="Meng A."/>
            <person name="Brown T."/>
            <person name="Cohen L."/>
        </authorList>
    </citation>
    <scope>NUCLEOTIDE SEQUENCE</scope>
    <source>
        <strain evidence="1">CCMP1243</strain>
    </source>
</reference>
<dbReference type="AlphaFoldDB" id="A0A7S2WSL6"/>
<dbReference type="EMBL" id="HBHJ01024508">
    <property type="protein sequence ID" value="CAD9703684.1"/>
    <property type="molecule type" value="Transcribed_RNA"/>
</dbReference>
<gene>
    <name evidence="1" type="ORF">RMAR1173_LOCUS16172</name>
</gene>
<proteinExistence type="predicted"/>
<evidence type="ECO:0000313" key="1">
    <source>
        <dbReference type="EMBL" id="CAD9703684.1"/>
    </source>
</evidence>
<sequence>MADTSWSILSNEDSGWSTSDDLVPLLAQWGLASPEAPPRRRSLAPLGRDKAQQPAAWALGRHRLPVEVQAHCISFLSFGSLAALMPLSRGTLAQVVSQSTRSSRVGAVLSDQAPPAAPVRLLDRFFAPFQQNALLRVEGFTRHLVASALEPLTGPPHVAIVFATAAWLDVLRAVEASLKALLPAGTVVLACTGAAVRHPRQHQWSSDGALLALIKVPYEEDSARHRDQLLSAVAWLAQDCCKGVGPSQRGLDLANLADRCGTIRPSW</sequence>
<organism evidence="1">
    <name type="scientific">Rhizochromulina marina</name>
    <dbReference type="NCBI Taxonomy" id="1034831"/>
    <lineage>
        <taxon>Eukaryota</taxon>
        <taxon>Sar</taxon>
        <taxon>Stramenopiles</taxon>
        <taxon>Ochrophyta</taxon>
        <taxon>Dictyochophyceae</taxon>
        <taxon>Rhizochromulinales</taxon>
        <taxon>Rhizochromulina</taxon>
    </lineage>
</organism>
<accession>A0A7S2WSL6</accession>
<name>A0A7S2WSL6_9STRA</name>
<protein>
    <submittedName>
        <fullName evidence="1">Uncharacterized protein</fullName>
    </submittedName>
</protein>